<dbReference type="SUPFAM" id="SSF90123">
    <property type="entry name" value="ABC transporter transmembrane region"/>
    <property type="match status" value="1"/>
</dbReference>
<dbReference type="InterPro" id="IPR050835">
    <property type="entry name" value="ABC_transporter_sub-D"/>
</dbReference>
<dbReference type="GO" id="GO:0005778">
    <property type="term" value="C:peroxisomal membrane"/>
    <property type="evidence" value="ECO:0007669"/>
    <property type="project" value="TreeGrafter"/>
</dbReference>
<evidence type="ECO:0000256" key="5">
    <source>
        <dbReference type="ARBA" id="ARBA00023136"/>
    </source>
</evidence>
<dbReference type="AlphaFoldDB" id="A0A9J2Q4E7"/>
<evidence type="ECO:0000259" key="8">
    <source>
        <dbReference type="PROSITE" id="PS50893"/>
    </source>
</evidence>
<keyword evidence="4 7" id="KW-1133">Transmembrane helix</keyword>
<dbReference type="InterPro" id="IPR011527">
    <property type="entry name" value="ABC1_TM_dom"/>
</dbReference>
<keyword evidence="5 7" id="KW-0472">Membrane</keyword>
<protein>
    <submittedName>
        <fullName evidence="10">ABC transporter domain-containing protein</fullName>
    </submittedName>
</protein>
<dbReference type="GO" id="GO:0015910">
    <property type="term" value="P:long-chain fatty acid import into peroxisome"/>
    <property type="evidence" value="ECO:0007669"/>
    <property type="project" value="TreeGrafter"/>
</dbReference>
<feature type="transmembrane region" description="Helical" evidence="7">
    <location>
        <begin position="141"/>
        <end position="160"/>
    </location>
</feature>
<dbReference type="PROSITE" id="PS50893">
    <property type="entry name" value="ABC_TRANSPORTER_2"/>
    <property type="match status" value="1"/>
</dbReference>
<keyword evidence="3 7" id="KW-0812">Transmembrane</keyword>
<dbReference type="SUPFAM" id="SSF52540">
    <property type="entry name" value="P-loop containing nucleoside triphosphate hydrolases"/>
    <property type="match status" value="1"/>
</dbReference>
<dbReference type="Gene3D" id="3.40.50.300">
    <property type="entry name" value="P-loop containing nucleotide triphosphate hydrolases"/>
    <property type="match status" value="1"/>
</dbReference>
<name>A0A9J2Q4E7_ASCLU</name>
<dbReference type="GO" id="GO:0042760">
    <property type="term" value="P:very long-chain fatty acid catabolic process"/>
    <property type="evidence" value="ECO:0007669"/>
    <property type="project" value="TreeGrafter"/>
</dbReference>
<comment type="similarity">
    <text evidence="1">Belongs to the ABC transporter superfamily. ABCD family. Peroxisomal fatty acyl CoA transporter (TC 3.A.1.203) subfamily.</text>
</comment>
<feature type="region of interest" description="Disordered" evidence="6">
    <location>
        <begin position="440"/>
        <end position="461"/>
    </location>
</feature>
<dbReference type="InterPro" id="IPR036640">
    <property type="entry name" value="ABC1_TM_sf"/>
</dbReference>
<feature type="transmembrane region" description="Helical" evidence="7">
    <location>
        <begin position="250"/>
        <end position="276"/>
    </location>
</feature>
<feature type="transmembrane region" description="Helical" evidence="7">
    <location>
        <begin position="296"/>
        <end position="314"/>
    </location>
</feature>
<dbReference type="PANTHER" id="PTHR11384">
    <property type="entry name" value="ATP-BINDING CASSETTE, SUB-FAMILY D MEMBER"/>
    <property type="match status" value="1"/>
</dbReference>
<dbReference type="Pfam" id="PF00005">
    <property type="entry name" value="ABC_tran"/>
    <property type="match status" value="1"/>
</dbReference>
<evidence type="ECO:0000256" key="4">
    <source>
        <dbReference type="ARBA" id="ARBA00022989"/>
    </source>
</evidence>
<feature type="transmembrane region" description="Helical" evidence="7">
    <location>
        <begin position="172"/>
        <end position="194"/>
    </location>
</feature>
<feature type="compositionally biased region" description="Basic and acidic residues" evidence="6">
    <location>
        <begin position="440"/>
        <end position="450"/>
    </location>
</feature>
<reference evidence="10" key="1">
    <citation type="submission" date="2023-03" db="UniProtKB">
        <authorList>
            <consortium name="WormBaseParasite"/>
        </authorList>
    </citation>
    <scope>IDENTIFICATION</scope>
</reference>
<evidence type="ECO:0000256" key="1">
    <source>
        <dbReference type="ARBA" id="ARBA00008575"/>
    </source>
</evidence>
<evidence type="ECO:0000313" key="10">
    <source>
        <dbReference type="WBParaSite" id="ALUE_0001729101-mRNA-1"/>
    </source>
</evidence>
<keyword evidence="2" id="KW-0813">Transport</keyword>
<feature type="domain" description="ABC transporter" evidence="8">
    <location>
        <begin position="488"/>
        <end position="719"/>
    </location>
</feature>
<organism evidence="9 10">
    <name type="scientific">Ascaris lumbricoides</name>
    <name type="common">Giant roundworm</name>
    <dbReference type="NCBI Taxonomy" id="6252"/>
    <lineage>
        <taxon>Eukaryota</taxon>
        <taxon>Metazoa</taxon>
        <taxon>Ecdysozoa</taxon>
        <taxon>Nematoda</taxon>
        <taxon>Chromadorea</taxon>
        <taxon>Rhabditida</taxon>
        <taxon>Spirurina</taxon>
        <taxon>Ascaridomorpha</taxon>
        <taxon>Ascaridoidea</taxon>
        <taxon>Ascarididae</taxon>
        <taxon>Ascaris</taxon>
    </lineage>
</organism>
<evidence type="ECO:0000256" key="7">
    <source>
        <dbReference type="SAM" id="Phobius"/>
    </source>
</evidence>
<feature type="transmembrane region" description="Helical" evidence="7">
    <location>
        <begin position="31"/>
        <end position="52"/>
    </location>
</feature>
<dbReference type="InterPro" id="IPR027417">
    <property type="entry name" value="P-loop_NTPase"/>
</dbReference>
<keyword evidence="9" id="KW-1185">Reference proteome</keyword>
<dbReference type="InterPro" id="IPR003439">
    <property type="entry name" value="ABC_transporter-like_ATP-bd"/>
</dbReference>
<proteinExistence type="inferred from homology"/>
<dbReference type="Pfam" id="PF06472">
    <property type="entry name" value="ABC_membrane_2"/>
    <property type="match status" value="1"/>
</dbReference>
<sequence length="725" mass="81613">MGKLSIDQTLFRRIFTLFGILFPIQRHASPLTIQLAIVVFLISALVLFKVFLSNIIDFCNILDQLATYYVGVLPSEFYIALGNRDLSMFRYLIGKSALIIFGKALHPVHYQLNVSPDEFDNPDQRMTQDVEKLTRILTQDLFTPVVMAPFIVGYYTYLTYDSSGWIGPLAIYGYFASSTVVNKLLLSPIVGLVNEQEKREGDLRSKHCEIRANTESIAFYRSGLTENEMTNAKLDALIGVQMKLIGWRTFLCLATSIFDYYGGTLSYLLIAIPIFITHDFDGLSGPELSGIVSKNVFFYLYLIYSFTRVVALAENFGDMAGVTHRIFDYYGGTLSYLLIAIPIFITHDFDGLSGPELSGIVSKNVFFYLYLIYSFTRVVALAENFGDMAGVTHRVVGLYEELQRLVDINAKSSLNDDDPSTVIVIESNENANDGSYSLLERQEKSAERSKSNSNKGAVEEESLLDKKGKVVNGTIEAADQESNVAMILSSVSISNPNNTRSILINELSMLVSLERNILITGDSSTGKTSILRVLADLWKCLSGKIERFWEFTPTNMLFLPQNPYFPSGGTTLRQQLVYPAKAEATNKEISRLEEILENIGMEYLLERFSGFDEPVDGDWQEILSRGELQRLCIARVLYHRPKIAFLDECTSALGFEMEMTLYRIIEKAGIKFVSIGHRQSLRQFHDIELHLSGDGGWSLQEIAKKTVVQQQQPDAHSPIEIREEI</sequence>
<dbReference type="GO" id="GO:0016887">
    <property type="term" value="F:ATP hydrolysis activity"/>
    <property type="evidence" value="ECO:0007669"/>
    <property type="project" value="InterPro"/>
</dbReference>
<accession>A0A9J2Q4E7</accession>
<evidence type="ECO:0000256" key="6">
    <source>
        <dbReference type="SAM" id="MobiDB-lite"/>
    </source>
</evidence>
<evidence type="ECO:0000256" key="2">
    <source>
        <dbReference type="ARBA" id="ARBA00022448"/>
    </source>
</evidence>
<evidence type="ECO:0000256" key="3">
    <source>
        <dbReference type="ARBA" id="ARBA00022692"/>
    </source>
</evidence>
<evidence type="ECO:0000313" key="9">
    <source>
        <dbReference type="Proteomes" id="UP000036681"/>
    </source>
</evidence>
<dbReference type="PANTHER" id="PTHR11384:SF59">
    <property type="entry name" value="LYSOSOMAL COBALAMIN TRANSPORTER ABCD4"/>
    <property type="match status" value="1"/>
</dbReference>
<dbReference type="GO" id="GO:0005524">
    <property type="term" value="F:ATP binding"/>
    <property type="evidence" value="ECO:0007669"/>
    <property type="project" value="InterPro"/>
</dbReference>
<dbReference type="GO" id="GO:0007031">
    <property type="term" value="P:peroxisome organization"/>
    <property type="evidence" value="ECO:0007669"/>
    <property type="project" value="TreeGrafter"/>
</dbReference>
<dbReference type="CDD" id="cd03223">
    <property type="entry name" value="ABCD_peroxisomal_ALDP"/>
    <property type="match status" value="1"/>
</dbReference>
<feature type="transmembrane region" description="Helical" evidence="7">
    <location>
        <begin position="326"/>
        <end position="345"/>
    </location>
</feature>
<dbReference type="Proteomes" id="UP000036681">
    <property type="component" value="Unplaced"/>
</dbReference>
<dbReference type="GO" id="GO:0140359">
    <property type="term" value="F:ABC-type transporter activity"/>
    <property type="evidence" value="ECO:0007669"/>
    <property type="project" value="InterPro"/>
</dbReference>
<dbReference type="GO" id="GO:0005324">
    <property type="term" value="F:long-chain fatty acid transmembrane transporter activity"/>
    <property type="evidence" value="ECO:0007669"/>
    <property type="project" value="TreeGrafter"/>
</dbReference>
<dbReference type="GO" id="GO:0006635">
    <property type="term" value="P:fatty acid beta-oxidation"/>
    <property type="evidence" value="ECO:0007669"/>
    <property type="project" value="TreeGrafter"/>
</dbReference>
<dbReference type="WBParaSite" id="ALUE_0001729101-mRNA-1">
    <property type="protein sequence ID" value="ALUE_0001729101-mRNA-1"/>
    <property type="gene ID" value="ALUE_0001729101"/>
</dbReference>